<dbReference type="EMBL" id="CAJJDP010000140">
    <property type="protein sequence ID" value="CAD8206979.1"/>
    <property type="molecule type" value="Genomic_DNA"/>
</dbReference>
<feature type="transmembrane region" description="Helical" evidence="1">
    <location>
        <begin position="176"/>
        <end position="200"/>
    </location>
</feature>
<keyword evidence="1" id="KW-0812">Transmembrane</keyword>
<dbReference type="Proteomes" id="UP000683925">
    <property type="component" value="Unassembled WGS sequence"/>
</dbReference>
<protein>
    <recommendedName>
        <fullName evidence="4">Transmembrane protein</fullName>
    </recommendedName>
</protein>
<dbReference type="OrthoDB" id="306831at2759"/>
<sequence length="208" mass="24568">MQHCCSLCGMSLGTLKQALFLFPIELKTQYKNFYIQQIVLKLITLHNHQLILIDHFILFHNEKHICELCWQLIQQGFTCQKCQVYNFVQNGPIKHCNFCQSNLCLYCGSLLDLFSTSKGICYSCQKQEFLYYKIAYIVMILFVGLLLPYLAFNYLLTKFFDPIHQYDFCKDRFCTALLLFILLFPLLFPYAIIQLIFTGIKSIIRNFR</sequence>
<gene>
    <name evidence="2" type="ORF">POCTA_138.1.T1390139</name>
</gene>
<reference evidence="2" key="1">
    <citation type="submission" date="2021-01" db="EMBL/GenBank/DDBJ databases">
        <authorList>
            <consortium name="Genoscope - CEA"/>
            <person name="William W."/>
        </authorList>
    </citation>
    <scope>NUCLEOTIDE SEQUENCE</scope>
</reference>
<keyword evidence="1" id="KW-0472">Membrane</keyword>
<keyword evidence="3" id="KW-1185">Reference proteome</keyword>
<proteinExistence type="predicted"/>
<dbReference type="OMA" id="HICESCW"/>
<keyword evidence="1" id="KW-1133">Transmembrane helix</keyword>
<evidence type="ECO:0000313" key="3">
    <source>
        <dbReference type="Proteomes" id="UP000683925"/>
    </source>
</evidence>
<organism evidence="2 3">
    <name type="scientific">Paramecium octaurelia</name>
    <dbReference type="NCBI Taxonomy" id="43137"/>
    <lineage>
        <taxon>Eukaryota</taxon>
        <taxon>Sar</taxon>
        <taxon>Alveolata</taxon>
        <taxon>Ciliophora</taxon>
        <taxon>Intramacronucleata</taxon>
        <taxon>Oligohymenophorea</taxon>
        <taxon>Peniculida</taxon>
        <taxon>Parameciidae</taxon>
        <taxon>Paramecium</taxon>
    </lineage>
</organism>
<accession>A0A8S1XZC0</accession>
<name>A0A8S1XZC0_PAROT</name>
<evidence type="ECO:0000313" key="2">
    <source>
        <dbReference type="EMBL" id="CAD8206979.1"/>
    </source>
</evidence>
<dbReference type="AlphaFoldDB" id="A0A8S1XZC0"/>
<evidence type="ECO:0008006" key="4">
    <source>
        <dbReference type="Google" id="ProtNLM"/>
    </source>
</evidence>
<evidence type="ECO:0000256" key="1">
    <source>
        <dbReference type="SAM" id="Phobius"/>
    </source>
</evidence>
<comment type="caution">
    <text evidence="2">The sequence shown here is derived from an EMBL/GenBank/DDBJ whole genome shotgun (WGS) entry which is preliminary data.</text>
</comment>
<feature type="transmembrane region" description="Helical" evidence="1">
    <location>
        <begin position="134"/>
        <end position="156"/>
    </location>
</feature>